<reference evidence="2 3" key="1">
    <citation type="submission" date="2019-06" db="EMBL/GenBank/DDBJ databases">
        <authorList>
            <person name="Jiang L."/>
        </authorList>
    </citation>
    <scope>NUCLEOTIDE SEQUENCE [LARGE SCALE GENOMIC DNA]</scope>
    <source>
        <strain evidence="2 3">YIM 48858</strain>
    </source>
</reference>
<dbReference type="Gene3D" id="3.40.630.30">
    <property type="match status" value="1"/>
</dbReference>
<dbReference type="SUPFAM" id="SSF55729">
    <property type="entry name" value="Acyl-CoA N-acyltransferases (Nat)"/>
    <property type="match status" value="1"/>
</dbReference>
<organism evidence="2 3">
    <name type="scientific">Rubellimicrobium roseum</name>
    <dbReference type="NCBI Taxonomy" id="687525"/>
    <lineage>
        <taxon>Bacteria</taxon>
        <taxon>Pseudomonadati</taxon>
        <taxon>Pseudomonadota</taxon>
        <taxon>Alphaproteobacteria</taxon>
        <taxon>Rhodobacterales</taxon>
        <taxon>Roseobacteraceae</taxon>
        <taxon>Rubellimicrobium</taxon>
    </lineage>
</organism>
<protein>
    <submittedName>
        <fullName evidence="2">GNAT family N-acetyltransferase</fullName>
    </submittedName>
</protein>
<dbReference type="OrthoDB" id="341858at2"/>
<dbReference type="PANTHER" id="PTHR36174:SF1">
    <property type="entry name" value="LIPID II:GLYCINE GLYCYLTRANSFERASE"/>
    <property type="match status" value="1"/>
</dbReference>
<proteinExistence type="predicted"/>
<dbReference type="InterPro" id="IPR038740">
    <property type="entry name" value="BioF2-like_GNAT_dom"/>
</dbReference>
<gene>
    <name evidence="2" type="ORF">FHG71_15095</name>
</gene>
<evidence type="ECO:0000259" key="1">
    <source>
        <dbReference type="Pfam" id="PF13480"/>
    </source>
</evidence>
<dbReference type="PANTHER" id="PTHR36174">
    <property type="entry name" value="LIPID II:GLYCINE GLYCYLTRANSFERASE"/>
    <property type="match status" value="1"/>
</dbReference>
<name>A0A5C4N787_9RHOB</name>
<dbReference type="EMBL" id="VDFV01000026">
    <property type="protein sequence ID" value="TNC68039.1"/>
    <property type="molecule type" value="Genomic_DNA"/>
</dbReference>
<dbReference type="InterPro" id="IPR016181">
    <property type="entry name" value="Acyl_CoA_acyltransferase"/>
</dbReference>
<dbReference type="InterPro" id="IPR050644">
    <property type="entry name" value="PG_Glycine_Bridge_Synth"/>
</dbReference>
<comment type="caution">
    <text evidence="2">The sequence shown here is derived from an EMBL/GenBank/DDBJ whole genome shotgun (WGS) entry which is preliminary data.</text>
</comment>
<evidence type="ECO:0000313" key="2">
    <source>
        <dbReference type="EMBL" id="TNC68039.1"/>
    </source>
</evidence>
<keyword evidence="2" id="KW-0808">Transferase</keyword>
<dbReference type="GO" id="GO:0016740">
    <property type="term" value="F:transferase activity"/>
    <property type="evidence" value="ECO:0007669"/>
    <property type="project" value="UniProtKB-KW"/>
</dbReference>
<accession>A0A5C4N787</accession>
<keyword evidence="3" id="KW-1185">Reference proteome</keyword>
<dbReference type="Pfam" id="PF13480">
    <property type="entry name" value="Acetyltransf_6"/>
    <property type="match status" value="1"/>
</dbReference>
<feature type="domain" description="BioF2-like acetyltransferase" evidence="1">
    <location>
        <begin position="126"/>
        <end position="251"/>
    </location>
</feature>
<sequence>MAGMDAVPLSQHPLFAQALGALGRRAEVMDLGPAGRALAIRRRLPLLGEVAYLPRGPTWATEEPGLRAEALDRLASRGVRLLEAEAPCPSLRRAGFRAVATPAHVAELDLTGTPRARRAALAGTWRNALRRAEGAGLRLDWRRFEGEPGHWLLAREAGMRRERGYRALPPALACAFARTGPDAARVLVARVGAEPVAGMLFLLHPPVATYQIGWTGERGRTTEAHRLMLMAAADRLAEEGFVRLDLGTVDTETNPGLARFKIGAGARVRALGGSWVRLPFARPRL</sequence>
<dbReference type="Proteomes" id="UP000305709">
    <property type="component" value="Unassembled WGS sequence"/>
</dbReference>
<dbReference type="AlphaFoldDB" id="A0A5C4N787"/>
<evidence type="ECO:0000313" key="3">
    <source>
        <dbReference type="Proteomes" id="UP000305709"/>
    </source>
</evidence>